<dbReference type="InterPro" id="IPR011527">
    <property type="entry name" value="ABC1_TM_dom"/>
</dbReference>
<dbReference type="InterPro" id="IPR039421">
    <property type="entry name" value="Type_1_exporter"/>
</dbReference>
<evidence type="ECO:0000259" key="11">
    <source>
        <dbReference type="PROSITE" id="PS50929"/>
    </source>
</evidence>
<evidence type="ECO:0000313" key="12">
    <source>
        <dbReference type="EMBL" id="KAH0819037.1"/>
    </source>
</evidence>
<keyword evidence="6" id="KW-0067">ATP-binding</keyword>
<feature type="domain" description="ABC transporter" evidence="10">
    <location>
        <begin position="98"/>
        <end position="332"/>
    </location>
</feature>
<gene>
    <name evidence="12" type="ORF">GEV33_003754</name>
</gene>
<dbReference type="Pfam" id="PF00664">
    <property type="entry name" value="ABC_membrane"/>
    <property type="match status" value="3"/>
</dbReference>
<dbReference type="PANTHER" id="PTHR43394">
    <property type="entry name" value="ATP-DEPENDENT PERMEASE MDL1, MITOCHONDRIAL"/>
    <property type="match status" value="1"/>
</dbReference>
<dbReference type="GO" id="GO:0005524">
    <property type="term" value="F:ATP binding"/>
    <property type="evidence" value="ECO:0007669"/>
    <property type="project" value="UniProtKB-KW"/>
</dbReference>
<keyword evidence="8 9" id="KW-0472">Membrane</keyword>
<dbReference type="PROSITE" id="PS00211">
    <property type="entry name" value="ABC_TRANSPORTER_1"/>
    <property type="match status" value="2"/>
</dbReference>
<keyword evidence="3" id="KW-0813">Transport</keyword>
<evidence type="ECO:0000256" key="3">
    <source>
        <dbReference type="ARBA" id="ARBA00022448"/>
    </source>
</evidence>
<dbReference type="SMART" id="SM00382">
    <property type="entry name" value="AAA"/>
    <property type="match status" value="2"/>
</dbReference>
<feature type="transmembrane region" description="Helical" evidence="9">
    <location>
        <begin position="684"/>
        <end position="705"/>
    </location>
</feature>
<feature type="domain" description="ABC transporter" evidence="10">
    <location>
        <begin position="783"/>
        <end position="1019"/>
    </location>
</feature>
<dbReference type="InterPro" id="IPR036640">
    <property type="entry name" value="ABC1_TM_sf"/>
</dbReference>
<name>A0A8J6LH74_TENMO</name>
<evidence type="ECO:0000256" key="7">
    <source>
        <dbReference type="ARBA" id="ARBA00022989"/>
    </source>
</evidence>
<accession>A0A8J6LH74</accession>
<keyword evidence="4 9" id="KW-0812">Transmembrane</keyword>
<dbReference type="EMBL" id="JABDTM020015839">
    <property type="protein sequence ID" value="KAH0819037.1"/>
    <property type="molecule type" value="Genomic_DNA"/>
</dbReference>
<dbReference type="SUPFAM" id="SSF90123">
    <property type="entry name" value="ABC transporter transmembrane region"/>
    <property type="match status" value="3"/>
</dbReference>
<dbReference type="InterPro" id="IPR003439">
    <property type="entry name" value="ABC_transporter-like_ATP-bd"/>
</dbReference>
<dbReference type="Gene3D" id="1.20.1560.10">
    <property type="entry name" value="ABC transporter type 1, transmembrane domain"/>
    <property type="match status" value="3"/>
</dbReference>
<evidence type="ECO:0000313" key="13">
    <source>
        <dbReference type="Proteomes" id="UP000719412"/>
    </source>
</evidence>
<feature type="domain" description="ABC transmembrane type-1" evidence="11">
    <location>
        <begin position="393"/>
        <end position="454"/>
    </location>
</feature>
<comment type="caution">
    <text evidence="12">The sequence shown here is derived from an EMBL/GenBank/DDBJ whole genome shotgun (WGS) entry which is preliminary data.</text>
</comment>
<comment type="subcellular location">
    <subcellularLocation>
        <location evidence="1">Membrane</location>
        <topology evidence="1">Multi-pass membrane protein</topology>
    </subcellularLocation>
</comment>
<feature type="domain" description="ABC transmembrane type-1" evidence="11">
    <location>
        <begin position="614"/>
        <end position="748"/>
    </location>
</feature>
<dbReference type="GO" id="GO:0016887">
    <property type="term" value="F:ATP hydrolysis activity"/>
    <property type="evidence" value="ECO:0007669"/>
    <property type="project" value="InterPro"/>
</dbReference>
<dbReference type="InterPro" id="IPR027417">
    <property type="entry name" value="P-loop_NTPase"/>
</dbReference>
<evidence type="ECO:0000256" key="6">
    <source>
        <dbReference type="ARBA" id="ARBA00022840"/>
    </source>
</evidence>
<dbReference type="CDD" id="cd03249">
    <property type="entry name" value="ABC_MTABC3_MDL1_MDL2"/>
    <property type="match status" value="2"/>
</dbReference>
<feature type="transmembrane region" description="Helical" evidence="9">
    <location>
        <begin position="72"/>
        <end position="93"/>
    </location>
</feature>
<evidence type="ECO:0000256" key="4">
    <source>
        <dbReference type="ARBA" id="ARBA00022692"/>
    </source>
</evidence>
<dbReference type="InterPro" id="IPR003593">
    <property type="entry name" value="AAA+_ATPase"/>
</dbReference>
<dbReference type="PANTHER" id="PTHR43394:SF27">
    <property type="entry name" value="ATP-DEPENDENT TRANSLOCASE ABCB1-LIKE"/>
    <property type="match status" value="1"/>
</dbReference>
<dbReference type="GO" id="GO:0090374">
    <property type="term" value="P:oligopeptide export from mitochondrion"/>
    <property type="evidence" value="ECO:0007669"/>
    <property type="project" value="TreeGrafter"/>
</dbReference>
<comment type="similarity">
    <text evidence="2">Belongs to the ABC transporter superfamily. ABCB family. Multidrug resistance exporter (TC 3.A.1.201) subfamily.</text>
</comment>
<evidence type="ECO:0000256" key="9">
    <source>
        <dbReference type="SAM" id="Phobius"/>
    </source>
</evidence>
<evidence type="ECO:0000256" key="8">
    <source>
        <dbReference type="ARBA" id="ARBA00023136"/>
    </source>
</evidence>
<dbReference type="PROSITE" id="PS50893">
    <property type="entry name" value="ABC_TRANSPORTER_2"/>
    <property type="match status" value="2"/>
</dbReference>
<keyword evidence="7 9" id="KW-1133">Transmembrane helix</keyword>
<reference evidence="12" key="1">
    <citation type="journal article" date="2020" name="J Insects Food Feed">
        <title>The yellow mealworm (Tenebrio molitor) genome: a resource for the emerging insects as food and feed industry.</title>
        <authorList>
            <person name="Eriksson T."/>
            <person name="Andere A."/>
            <person name="Kelstrup H."/>
            <person name="Emery V."/>
            <person name="Picard C."/>
        </authorList>
    </citation>
    <scope>NUCLEOTIDE SEQUENCE</scope>
    <source>
        <strain evidence="12">Stoneville</strain>
        <tissue evidence="12">Whole head</tissue>
    </source>
</reference>
<evidence type="ECO:0000256" key="2">
    <source>
        <dbReference type="ARBA" id="ARBA00007577"/>
    </source>
</evidence>
<dbReference type="FunFam" id="3.40.50.300:FF:000205">
    <property type="entry name" value="ABC transporter B family member 4"/>
    <property type="match status" value="2"/>
</dbReference>
<feature type="transmembrane region" description="Helical" evidence="9">
    <location>
        <begin position="717"/>
        <end position="736"/>
    </location>
</feature>
<evidence type="ECO:0000256" key="1">
    <source>
        <dbReference type="ARBA" id="ARBA00004141"/>
    </source>
</evidence>
<dbReference type="InterPro" id="IPR017871">
    <property type="entry name" value="ABC_transporter-like_CS"/>
</dbReference>
<evidence type="ECO:0000259" key="10">
    <source>
        <dbReference type="PROSITE" id="PS50893"/>
    </source>
</evidence>
<dbReference type="Proteomes" id="UP000719412">
    <property type="component" value="Unassembled WGS sequence"/>
</dbReference>
<dbReference type="Pfam" id="PF00005">
    <property type="entry name" value="ABC_tran"/>
    <property type="match status" value="2"/>
</dbReference>
<dbReference type="PROSITE" id="PS50929">
    <property type="entry name" value="ABC_TM1F"/>
    <property type="match status" value="3"/>
</dbReference>
<dbReference type="Gene3D" id="3.40.50.300">
    <property type="entry name" value="P-loop containing nucleotide triphosphate hydrolases"/>
    <property type="match status" value="2"/>
</dbReference>
<proteinExistence type="inferred from homology"/>
<protein>
    <submittedName>
        <fullName evidence="12">Uncharacterized protein</fullName>
    </submittedName>
</protein>
<feature type="domain" description="ABC transmembrane type-1" evidence="11">
    <location>
        <begin position="1"/>
        <end position="115"/>
    </location>
</feature>
<evidence type="ECO:0000256" key="5">
    <source>
        <dbReference type="ARBA" id="ARBA00022741"/>
    </source>
</evidence>
<dbReference type="SUPFAM" id="SSF52540">
    <property type="entry name" value="P-loop containing nucleoside triphosphate hydrolases"/>
    <property type="match status" value="2"/>
</dbReference>
<dbReference type="GO" id="GO:0005743">
    <property type="term" value="C:mitochondrial inner membrane"/>
    <property type="evidence" value="ECO:0007669"/>
    <property type="project" value="TreeGrafter"/>
</dbReference>
<reference evidence="12" key="2">
    <citation type="submission" date="2021-08" db="EMBL/GenBank/DDBJ databases">
        <authorList>
            <person name="Eriksson T."/>
        </authorList>
    </citation>
    <scope>NUCLEOTIDE SEQUENCE</scope>
    <source>
        <strain evidence="12">Stoneville</strain>
        <tissue evidence="12">Whole head</tissue>
    </source>
</reference>
<dbReference type="AlphaFoldDB" id="A0A8J6LH74"/>
<keyword evidence="5" id="KW-0547">Nucleotide-binding</keyword>
<organism evidence="12 13">
    <name type="scientific">Tenebrio molitor</name>
    <name type="common">Yellow mealworm beetle</name>
    <dbReference type="NCBI Taxonomy" id="7067"/>
    <lineage>
        <taxon>Eukaryota</taxon>
        <taxon>Metazoa</taxon>
        <taxon>Ecdysozoa</taxon>
        <taxon>Arthropoda</taxon>
        <taxon>Hexapoda</taxon>
        <taxon>Insecta</taxon>
        <taxon>Pterygota</taxon>
        <taxon>Neoptera</taxon>
        <taxon>Endopterygota</taxon>
        <taxon>Coleoptera</taxon>
        <taxon>Polyphaga</taxon>
        <taxon>Cucujiformia</taxon>
        <taxon>Tenebrionidae</taxon>
        <taxon>Tenebrio</taxon>
    </lineage>
</organism>
<sequence length="1096" mass="120895">MIVSWWSTKFSRQEMEAYGAAGSIAEEVLSSVRTVVAFDGQEKEITRYEKHLQSAKRNNITRNLFSGISNGFMWFFVYASYALSFWYGVGLILEERNLPQEEITYTPANMVAILQGFNLDIKSGETVALVGSSGCGKSTCIQLIQRFYDATSGCVTIDDNDITKLNLTWLRNKIGVVGQEPALFAATIADNIKYGNLSATQDDIEKAAKKANAHNFIKSLPRGYNTLIGERGAQISGGQKQRIAIARALIREPKILLLDEATSALDTTSEAEVQAALDAISGECTTIIVAHRLSTIRNADRIVVLSEGKVMEEGNHAQLMAEKGAYPSLVVSQGLSETEDVFTGNFASNILTNHLSIYLSYSKDKEVLNRVSNVAKVSETAVTESTSEKNLMYFFAIAGEELTKRVRGNMFRAMLSQEMAWFDREDNGVGALCAKLSGQAASVQDGYNEQVVGFEWVYNANHEYRRLSLKNGPDEILIRKAFGPETFRSEVLDPLGDLGPWYLDESSPTTLVNFTTTSTFAPSQRRFFGGSPSVHSGAALPVLEAPETAPCAVWFSHLCIWLPPPAIPTRCARSTASPCHEPKMVHPDLVREVMKKKVKIGKAVAKKYEGNVSYFQLLSTKFSRQEVEAYGAAGSIAEEVLRSVRTVVAFDGQEKEITRYEKHLQSAKRNNITKNLFSGISNGFMWFFVFASYALSFWYGVGLILEERYLPKEEITYTPANLVAVFFCTLIATWNFGTGAPYFEIFGTACGAAAKVFEILDIEPQINLYKNLGTKPKTMRGDISFKNVHFQYPSRPDVEILQGFNLDIKSGETVALVGSSGCGKSTCIQLIQRFYDATSGSVTIDDNNITKLNLTWLRNKIGVVGQEPALFAATIADNIKYGNLSTTQDDIEKAAKKANAHNFIKSLPRGYNTLIGERGAQISGGQKQRIAIARALIREPKILLLDEATSALDTTSEAEVQAALDAISGECTTIIVAHRLSTIRNADRIVVISEGKVIEEGNHAQLMAEKGAYHSLVVSQCLSETEDVFTGNKEVLNGVSNVVKMSETATVESTSLENLKWLGLIEKIMVSEHYAQNYLEKQLVYKGQLEFESEQY</sequence>
<keyword evidence="13" id="KW-1185">Reference proteome</keyword>
<dbReference type="GO" id="GO:0015421">
    <property type="term" value="F:ABC-type oligopeptide transporter activity"/>
    <property type="evidence" value="ECO:0007669"/>
    <property type="project" value="TreeGrafter"/>
</dbReference>